<dbReference type="Proteomes" id="UP000198420">
    <property type="component" value="Unassembled WGS sequence"/>
</dbReference>
<accession>A0A239ATD3</accession>
<keyword evidence="2" id="KW-1185">Reference proteome</keyword>
<dbReference type="OrthoDB" id="3448233at2"/>
<evidence type="ECO:0000313" key="1">
    <source>
        <dbReference type="EMBL" id="SNR98223.1"/>
    </source>
</evidence>
<dbReference type="RefSeq" id="WP_089313999.1">
    <property type="nucleotide sequence ID" value="NZ_FZNP01000009.1"/>
</dbReference>
<dbReference type="AlphaFoldDB" id="A0A239ATD3"/>
<gene>
    <name evidence="1" type="ORF">SAMN06265355_109160</name>
</gene>
<evidence type="ECO:0000313" key="2">
    <source>
        <dbReference type="Proteomes" id="UP000198420"/>
    </source>
</evidence>
<sequence length="296" mass="33130">MTNYVSTVAMHRATWGTFLEPDASLAGVENLHEALHIPIQGGHRAVLEKFVGRNAVFDRTAARIENAELVYEDQCSAYHYYDLFCCVERCHGELTRLVDLGVFMGGSSAILAGCIEPMGLELDLVDVNDAYLRFTYERLHRIFPRAMTRVRMFHGDLPTYVARVLDAEPQTRAMVHHDGAHSFDQVVRDLSSLFFVRDRVNGLAIQATHLRGEIQNLNFVDAAVHAMFGVGVKYEPLGANFPPDAPVTVPNRWDGNYFLADAPEGMYIPFDGVEWKYPHPTMELDAFMPVKAAPAG</sequence>
<dbReference type="Pfam" id="PF13578">
    <property type="entry name" value="Methyltransf_24"/>
    <property type="match status" value="1"/>
</dbReference>
<dbReference type="EMBL" id="FZNP01000009">
    <property type="protein sequence ID" value="SNR98223.1"/>
    <property type="molecule type" value="Genomic_DNA"/>
</dbReference>
<name>A0A239ATD3_9ACTN</name>
<proteinExistence type="predicted"/>
<organism evidence="1 2">
    <name type="scientific">Actinomadura mexicana</name>
    <dbReference type="NCBI Taxonomy" id="134959"/>
    <lineage>
        <taxon>Bacteria</taxon>
        <taxon>Bacillati</taxon>
        <taxon>Actinomycetota</taxon>
        <taxon>Actinomycetes</taxon>
        <taxon>Streptosporangiales</taxon>
        <taxon>Thermomonosporaceae</taxon>
        <taxon>Actinomadura</taxon>
    </lineage>
</organism>
<dbReference type="SUPFAM" id="SSF53335">
    <property type="entry name" value="S-adenosyl-L-methionine-dependent methyltransferases"/>
    <property type="match status" value="1"/>
</dbReference>
<reference evidence="2" key="1">
    <citation type="submission" date="2017-06" db="EMBL/GenBank/DDBJ databases">
        <authorList>
            <person name="Varghese N."/>
            <person name="Submissions S."/>
        </authorList>
    </citation>
    <scope>NUCLEOTIDE SEQUENCE [LARGE SCALE GENOMIC DNA]</scope>
    <source>
        <strain evidence="2">DSM 44485</strain>
    </source>
</reference>
<evidence type="ECO:0008006" key="3">
    <source>
        <dbReference type="Google" id="ProtNLM"/>
    </source>
</evidence>
<protein>
    <recommendedName>
        <fullName evidence="3">Methyltransferase domain-containing protein</fullName>
    </recommendedName>
</protein>
<dbReference type="InterPro" id="IPR029063">
    <property type="entry name" value="SAM-dependent_MTases_sf"/>
</dbReference>